<accession>F3CCW3</accession>
<reference evidence="4 5" key="1">
    <citation type="journal article" date="2011" name="PLoS Pathog.">
        <title>Dynamic evolution of pathogenicity revealed by sequencing and comparative genomics of 19 Pseudomonas syringae isolates.</title>
        <authorList>
            <person name="Baltrus D.A."/>
            <person name="Nishimura M.T."/>
            <person name="Romanchuk A."/>
            <person name="Chang J.H."/>
            <person name="Mukhtar M.S."/>
            <person name="Cherkis K."/>
            <person name="Roach J."/>
            <person name="Grant S.R."/>
            <person name="Jones C.D."/>
            <person name="Dangl J.L."/>
        </authorList>
    </citation>
    <scope>NUCLEOTIDE SEQUENCE [LARGE SCALE GENOMIC DNA]</scope>
    <source>
        <strain evidence="5">race 4</strain>
    </source>
</reference>
<evidence type="ECO:0000256" key="1">
    <source>
        <dbReference type="ARBA" id="ARBA00021622"/>
    </source>
</evidence>
<dbReference type="InterPro" id="IPR006135">
    <property type="entry name" value="T3SS_substrate_exporter"/>
</dbReference>
<sequence>MSESSEEKSQPASDKKLRDARKKGQVAKSQDLVSGMVILMCTLCIS</sequence>
<comment type="caution">
    <text evidence="4">The sequence shown here is derived from an EMBL/GenBank/DDBJ whole genome shotgun (WGS) entry which is preliminary data.</text>
</comment>
<proteinExistence type="predicted"/>
<evidence type="ECO:0000256" key="2">
    <source>
        <dbReference type="ARBA" id="ARBA00023225"/>
    </source>
</evidence>
<keyword evidence="2" id="KW-1006">Bacterial flagellum protein export</keyword>
<gene>
    <name evidence="4" type="ORF">Pgy4_29290</name>
</gene>
<protein>
    <recommendedName>
        <fullName evidence="1">Flagellar biosynthetic protein FlhB</fullName>
    </recommendedName>
</protein>
<evidence type="ECO:0000313" key="5">
    <source>
        <dbReference type="Proteomes" id="UP000005466"/>
    </source>
</evidence>
<keyword evidence="2" id="KW-0813">Transport</keyword>
<dbReference type="AlphaFoldDB" id="F3CCW3"/>
<evidence type="ECO:0000313" key="4">
    <source>
        <dbReference type="EMBL" id="EGH17105.1"/>
    </source>
</evidence>
<feature type="non-terminal residue" evidence="4">
    <location>
        <position position="46"/>
    </location>
</feature>
<keyword evidence="2" id="KW-0653">Protein transport</keyword>
<feature type="region of interest" description="Disordered" evidence="3">
    <location>
        <begin position="1"/>
        <end position="28"/>
    </location>
</feature>
<dbReference type="Pfam" id="PF01312">
    <property type="entry name" value="Bac_export_2"/>
    <property type="match status" value="1"/>
</dbReference>
<dbReference type="Proteomes" id="UP000005466">
    <property type="component" value="Unassembled WGS sequence"/>
</dbReference>
<dbReference type="EMBL" id="ADWY01001512">
    <property type="protein sequence ID" value="EGH17105.1"/>
    <property type="molecule type" value="Genomic_DNA"/>
</dbReference>
<evidence type="ECO:0000256" key="3">
    <source>
        <dbReference type="SAM" id="MobiDB-lite"/>
    </source>
</evidence>
<name>F3CCW3_PSESG</name>
<dbReference type="PANTHER" id="PTHR30531:SF12">
    <property type="entry name" value="FLAGELLAR BIOSYNTHETIC PROTEIN FLHB"/>
    <property type="match status" value="1"/>
</dbReference>
<dbReference type="GO" id="GO:0009306">
    <property type="term" value="P:protein secretion"/>
    <property type="evidence" value="ECO:0007669"/>
    <property type="project" value="InterPro"/>
</dbReference>
<dbReference type="PANTHER" id="PTHR30531">
    <property type="entry name" value="FLAGELLAR BIOSYNTHETIC PROTEIN FLHB"/>
    <property type="match status" value="1"/>
</dbReference>
<organism evidence="4 5">
    <name type="scientific">Pseudomonas savastanoi pv. glycinea str. race 4</name>
    <dbReference type="NCBI Taxonomy" id="875330"/>
    <lineage>
        <taxon>Bacteria</taxon>
        <taxon>Pseudomonadati</taxon>
        <taxon>Pseudomonadota</taxon>
        <taxon>Gammaproteobacteria</taxon>
        <taxon>Pseudomonadales</taxon>
        <taxon>Pseudomonadaceae</taxon>
        <taxon>Pseudomonas</taxon>
    </lineage>
</organism>
<feature type="compositionally biased region" description="Basic and acidic residues" evidence="3">
    <location>
        <begin position="1"/>
        <end position="17"/>
    </location>
</feature>
<dbReference type="GO" id="GO:0005886">
    <property type="term" value="C:plasma membrane"/>
    <property type="evidence" value="ECO:0007669"/>
    <property type="project" value="TreeGrafter"/>
</dbReference>
<dbReference type="HOGENOM" id="CLU_3193243_0_0_6"/>